<keyword evidence="3" id="KW-1185">Reference proteome</keyword>
<organism evidence="2 3">
    <name type="scientific">Brassica cretica</name>
    <name type="common">Mustard</name>
    <dbReference type="NCBI Taxonomy" id="69181"/>
    <lineage>
        <taxon>Eukaryota</taxon>
        <taxon>Viridiplantae</taxon>
        <taxon>Streptophyta</taxon>
        <taxon>Embryophyta</taxon>
        <taxon>Tracheophyta</taxon>
        <taxon>Spermatophyta</taxon>
        <taxon>Magnoliopsida</taxon>
        <taxon>eudicotyledons</taxon>
        <taxon>Gunneridae</taxon>
        <taxon>Pentapetalae</taxon>
        <taxon>rosids</taxon>
        <taxon>malvids</taxon>
        <taxon>Brassicales</taxon>
        <taxon>Brassicaceae</taxon>
        <taxon>Brassiceae</taxon>
        <taxon>Brassica</taxon>
    </lineage>
</organism>
<protein>
    <submittedName>
        <fullName evidence="2">Uncharacterized protein</fullName>
    </submittedName>
</protein>
<name>A0ABQ7DMZ7_BRACR</name>
<dbReference type="Proteomes" id="UP000266723">
    <property type="component" value="Unassembled WGS sequence"/>
</dbReference>
<proteinExistence type="predicted"/>
<gene>
    <name evidence="2" type="ORF">DY000_02031533</name>
</gene>
<comment type="caution">
    <text evidence="2">The sequence shown here is derived from an EMBL/GenBank/DDBJ whole genome shotgun (WGS) entry which is preliminary data.</text>
</comment>
<keyword evidence="1" id="KW-1133">Transmembrane helix</keyword>
<evidence type="ECO:0000313" key="3">
    <source>
        <dbReference type="Proteomes" id="UP000266723"/>
    </source>
</evidence>
<feature type="transmembrane region" description="Helical" evidence="1">
    <location>
        <begin position="42"/>
        <end position="60"/>
    </location>
</feature>
<sequence length="323" mass="36029">MHRALKIGVIGSRWCDGSRDDIKALVSCCVCSVLSSKTLHHIFIISIMLAISVAGMVLPMPPQEREDNKRFNHPTTIGTDPQRCYPGASQATGDVMTWWRSLIFTIGSMAEEWLCGRILDRFKRLKPSNHLSLDRSNFQESVAANGIEIGVVQKTSDQPQRKGKTVNLIKSFQSGNLSVLPQSSFATSLKDYIMTGGIRNLTNRQGPFIVFSGFLQNLWPHPTIPYLLFTRLIGAEVSSCTLESGQWLSGAESSGGVRRLSRSTSYPSDKRLRVVTIGTYPIELGSTGHRFQQSDKSWRVYYRKKIRGGEREGSADQLEETVK</sequence>
<keyword evidence="1" id="KW-0472">Membrane</keyword>
<accession>A0ABQ7DMZ7</accession>
<keyword evidence="1" id="KW-0812">Transmembrane</keyword>
<evidence type="ECO:0000313" key="2">
    <source>
        <dbReference type="EMBL" id="KAF3578728.1"/>
    </source>
</evidence>
<dbReference type="EMBL" id="QGKV02000649">
    <property type="protein sequence ID" value="KAF3578728.1"/>
    <property type="molecule type" value="Genomic_DNA"/>
</dbReference>
<evidence type="ECO:0000256" key="1">
    <source>
        <dbReference type="SAM" id="Phobius"/>
    </source>
</evidence>
<reference evidence="2 3" key="1">
    <citation type="journal article" date="2020" name="BMC Genomics">
        <title>Intraspecific diversification of the crop wild relative Brassica cretica Lam. using demographic model selection.</title>
        <authorList>
            <person name="Kioukis A."/>
            <person name="Michalopoulou V.A."/>
            <person name="Briers L."/>
            <person name="Pirintsos S."/>
            <person name="Studholme D.J."/>
            <person name="Pavlidis P."/>
            <person name="Sarris P.F."/>
        </authorList>
    </citation>
    <scope>NUCLEOTIDE SEQUENCE [LARGE SCALE GENOMIC DNA]</scope>
    <source>
        <strain evidence="3">cv. PFS-1207/04</strain>
    </source>
</reference>